<dbReference type="SUPFAM" id="SSF54556">
    <property type="entry name" value="Chitinase insertion domain"/>
    <property type="match status" value="1"/>
</dbReference>
<dbReference type="PANTHER" id="PTHR11177:SF317">
    <property type="entry name" value="CHITINASE 12-RELATED"/>
    <property type="match status" value="1"/>
</dbReference>
<feature type="region of interest" description="Disordered" evidence="8">
    <location>
        <begin position="438"/>
        <end position="488"/>
    </location>
</feature>
<dbReference type="PROSITE" id="PS51910">
    <property type="entry name" value="GH18_2"/>
    <property type="match status" value="1"/>
</dbReference>
<evidence type="ECO:0000256" key="6">
    <source>
        <dbReference type="ARBA" id="ARBA00023326"/>
    </source>
</evidence>
<feature type="region of interest" description="Disordered" evidence="8">
    <location>
        <begin position="67"/>
        <end position="88"/>
    </location>
</feature>
<dbReference type="STRING" id="27349.A0A0L6U5U3"/>
<dbReference type="AlphaFoldDB" id="A0A0L6U5U3"/>
<dbReference type="Gene3D" id="3.10.50.10">
    <property type="match status" value="1"/>
</dbReference>
<keyword evidence="6" id="KW-0624">Polysaccharide degradation</keyword>
<evidence type="ECO:0000256" key="4">
    <source>
        <dbReference type="ARBA" id="ARBA00023277"/>
    </source>
</evidence>
<feature type="compositionally biased region" description="Low complexity" evidence="8">
    <location>
        <begin position="527"/>
        <end position="545"/>
    </location>
</feature>
<feature type="compositionally biased region" description="Low complexity" evidence="8">
    <location>
        <begin position="469"/>
        <end position="478"/>
    </location>
</feature>
<dbReference type="InterPro" id="IPR029070">
    <property type="entry name" value="Chitinase_insertion_sf"/>
</dbReference>
<keyword evidence="2 7" id="KW-0378">Hydrolase</keyword>
<evidence type="ECO:0000313" key="10">
    <source>
        <dbReference type="EMBL" id="KNZ43879.1"/>
    </source>
</evidence>
<evidence type="ECO:0000256" key="2">
    <source>
        <dbReference type="ARBA" id="ARBA00022801"/>
    </source>
</evidence>
<evidence type="ECO:0000256" key="1">
    <source>
        <dbReference type="ARBA" id="ARBA00000822"/>
    </source>
</evidence>
<evidence type="ECO:0000256" key="5">
    <source>
        <dbReference type="ARBA" id="ARBA00023295"/>
    </source>
</evidence>
<dbReference type="InterPro" id="IPR011583">
    <property type="entry name" value="Chitinase_II/V-like_cat"/>
</dbReference>
<name>A0A0L6U5U3_9BASI</name>
<organism evidence="10 11">
    <name type="scientific">Puccinia sorghi</name>
    <dbReference type="NCBI Taxonomy" id="27349"/>
    <lineage>
        <taxon>Eukaryota</taxon>
        <taxon>Fungi</taxon>
        <taxon>Dikarya</taxon>
        <taxon>Basidiomycota</taxon>
        <taxon>Pucciniomycotina</taxon>
        <taxon>Pucciniomycetes</taxon>
        <taxon>Pucciniales</taxon>
        <taxon>Pucciniaceae</taxon>
        <taxon>Puccinia</taxon>
    </lineage>
</organism>
<dbReference type="VEuPathDB" id="FungiDB:VP01_976g5"/>
<comment type="catalytic activity">
    <reaction evidence="1">
        <text>Random endo-hydrolysis of N-acetyl-beta-D-glucosaminide (1-&gt;4)-beta-linkages in chitin and chitodextrins.</text>
        <dbReference type="EC" id="3.2.1.14"/>
    </reaction>
</comment>
<feature type="domain" description="GH18" evidence="9">
    <location>
        <begin position="169"/>
        <end position="674"/>
    </location>
</feature>
<evidence type="ECO:0000259" key="9">
    <source>
        <dbReference type="PROSITE" id="PS51910"/>
    </source>
</evidence>
<feature type="compositionally biased region" description="Low complexity" evidence="8">
    <location>
        <begin position="447"/>
        <end position="456"/>
    </location>
</feature>
<dbReference type="InterPro" id="IPR001579">
    <property type="entry name" value="Glyco_hydro_18_chit_AS"/>
</dbReference>
<feature type="compositionally biased region" description="Pro residues" evidence="8">
    <location>
        <begin position="457"/>
        <end position="468"/>
    </location>
</feature>
<proteinExistence type="predicted"/>
<feature type="region of interest" description="Disordered" evidence="8">
    <location>
        <begin position="515"/>
        <end position="570"/>
    </location>
</feature>
<keyword evidence="3" id="KW-0146">Chitin degradation</keyword>
<dbReference type="InterPro" id="IPR050314">
    <property type="entry name" value="Glycosyl_Hydrlase_18"/>
</dbReference>
<dbReference type="PROSITE" id="PS01095">
    <property type="entry name" value="GH18_1"/>
    <property type="match status" value="1"/>
</dbReference>
<evidence type="ECO:0000256" key="3">
    <source>
        <dbReference type="ARBA" id="ARBA00023024"/>
    </source>
</evidence>
<gene>
    <name evidence="10" type="ORF">VP01_976g5</name>
</gene>
<dbReference type="GO" id="GO:0008061">
    <property type="term" value="F:chitin binding"/>
    <property type="evidence" value="ECO:0007669"/>
    <property type="project" value="InterPro"/>
</dbReference>
<reference evidence="10 11" key="1">
    <citation type="submission" date="2015-08" db="EMBL/GenBank/DDBJ databases">
        <title>Next Generation Sequencing and Analysis of the Genome of Puccinia sorghi L Schw, the Causal Agent of Maize Common Rust.</title>
        <authorList>
            <person name="Rochi L."/>
            <person name="Burguener G."/>
            <person name="Darino M."/>
            <person name="Turjanski A."/>
            <person name="Kreff E."/>
            <person name="Dieguez M.J."/>
            <person name="Sacco F."/>
        </authorList>
    </citation>
    <scope>NUCLEOTIDE SEQUENCE [LARGE SCALE GENOMIC DNA]</scope>
    <source>
        <strain evidence="10 11">RO10H11247</strain>
    </source>
</reference>
<dbReference type="SMART" id="SM00636">
    <property type="entry name" value="Glyco_18"/>
    <property type="match status" value="1"/>
</dbReference>
<evidence type="ECO:0000256" key="8">
    <source>
        <dbReference type="SAM" id="MobiDB-lite"/>
    </source>
</evidence>
<evidence type="ECO:0000256" key="7">
    <source>
        <dbReference type="RuleBase" id="RU000489"/>
    </source>
</evidence>
<accession>A0A0L6U5U3</accession>
<dbReference type="InterPro" id="IPR017853">
    <property type="entry name" value="GH"/>
</dbReference>
<keyword evidence="4" id="KW-0119">Carbohydrate metabolism</keyword>
<sequence>MRLPRLISSGLMLYATSYTMSRTEAAQASSGKKSMKRPTTPSWQHNTLKSFVSRNLDLSLQYPDRTCRRPVDVPEEEGPADGGHQRRDLPSFSYPFTFSNVVSPRARLGQLVVNPAPYVQPAPQLILSSQKSTNRLSQPSLLSSPQSILPSSPALTLQAPALLAPFSAPIAASYFPDWSLDILSPEQILYRKFDIIYFAFGIPNERFGVDFTQPDSLDTLDKLVRYAHGNGTRVVLSVGGWGGSKFFSVAVKSETSRLTFVDNLYQLLVAHNLDGIDIDWEYPGQAQIQDNIVSSTDSAALLDFFQLLRARLGTGKIISAAVTDYTFLNSQGGRMTDVVEFGKVLDYILIMNYDVWGTTANPGSNAPFSNGCEDSSQPGANMVSAIKTWTSAGFPRQKILMGLAAYGYINHASATTLVHRKRDGDIPQINRRFNQYLSQARKRQNACSEPSSGGAPCPSPNSPPPPPQSTAQTPAPANSNQTSAPSVDQDILPSINQTRTANINQTQNVEANLTTTTNATSAEPNLTTTPPSAEPNSTTPTTTSPVFVEPGQNDTAGQVRTASSGVGSGNMEEFSGSQIQFKDLFKWGVVALANSEGRLDGINGYQVAWDRCSSTPYVFSKARNILITYDDPISIGIKASYALAAGIGGVGFWDMTGDHKSMLIDAARVNLAKVP</sequence>
<keyword evidence="11" id="KW-1185">Reference proteome</keyword>
<dbReference type="PANTHER" id="PTHR11177">
    <property type="entry name" value="CHITINASE"/>
    <property type="match status" value="1"/>
</dbReference>
<dbReference type="Gene3D" id="3.20.20.80">
    <property type="entry name" value="Glycosidases"/>
    <property type="match status" value="1"/>
</dbReference>
<dbReference type="Proteomes" id="UP000037035">
    <property type="component" value="Unassembled WGS sequence"/>
</dbReference>
<dbReference type="GO" id="GO:0000272">
    <property type="term" value="P:polysaccharide catabolic process"/>
    <property type="evidence" value="ECO:0007669"/>
    <property type="project" value="UniProtKB-KW"/>
</dbReference>
<protein>
    <recommendedName>
        <fullName evidence="9">GH18 domain-containing protein</fullName>
    </recommendedName>
</protein>
<keyword evidence="5 7" id="KW-0326">Glycosidase</keyword>
<comment type="caution">
    <text evidence="10">The sequence shown here is derived from an EMBL/GenBank/DDBJ whole genome shotgun (WGS) entry which is preliminary data.</text>
</comment>
<dbReference type="SUPFAM" id="SSF51445">
    <property type="entry name" value="(Trans)glycosidases"/>
    <property type="match status" value="1"/>
</dbReference>
<dbReference type="Pfam" id="PF00704">
    <property type="entry name" value="Glyco_hydro_18"/>
    <property type="match status" value="1"/>
</dbReference>
<evidence type="ECO:0000313" key="11">
    <source>
        <dbReference type="Proteomes" id="UP000037035"/>
    </source>
</evidence>
<dbReference type="GO" id="GO:0006032">
    <property type="term" value="P:chitin catabolic process"/>
    <property type="evidence" value="ECO:0007669"/>
    <property type="project" value="UniProtKB-KW"/>
</dbReference>
<dbReference type="GO" id="GO:0005576">
    <property type="term" value="C:extracellular region"/>
    <property type="evidence" value="ECO:0007669"/>
    <property type="project" value="TreeGrafter"/>
</dbReference>
<dbReference type="InterPro" id="IPR001223">
    <property type="entry name" value="Glyco_hydro18_cat"/>
</dbReference>
<dbReference type="OrthoDB" id="73875at2759"/>
<dbReference type="GO" id="GO:0008843">
    <property type="term" value="F:endochitinase activity"/>
    <property type="evidence" value="ECO:0007669"/>
    <property type="project" value="UniProtKB-EC"/>
</dbReference>
<dbReference type="EMBL" id="LAVV01015458">
    <property type="protein sequence ID" value="KNZ43879.1"/>
    <property type="molecule type" value="Genomic_DNA"/>
</dbReference>
<feature type="region of interest" description="Disordered" evidence="8">
    <location>
        <begin position="25"/>
        <end position="44"/>
    </location>
</feature>
<feature type="compositionally biased region" description="Polar residues" evidence="8">
    <location>
        <begin position="552"/>
        <end position="565"/>
    </location>
</feature>